<evidence type="ECO:0000256" key="8">
    <source>
        <dbReference type="ARBA" id="ARBA00023315"/>
    </source>
</evidence>
<dbReference type="OrthoDB" id="9804277at2"/>
<organism evidence="11 12">
    <name type="scientific">Geothermobacter ehrlichii</name>
    <dbReference type="NCBI Taxonomy" id="213224"/>
    <lineage>
        <taxon>Bacteria</taxon>
        <taxon>Pseudomonadati</taxon>
        <taxon>Thermodesulfobacteriota</taxon>
        <taxon>Desulfuromonadia</taxon>
        <taxon>Desulfuromonadales</taxon>
        <taxon>Geothermobacteraceae</taxon>
        <taxon>Geothermobacter</taxon>
    </lineage>
</organism>
<evidence type="ECO:0000256" key="9">
    <source>
        <dbReference type="HAMAP-Rule" id="MF_01148"/>
    </source>
</evidence>
<keyword evidence="11" id="KW-0449">Lipoprotein</keyword>
<feature type="transmembrane region" description="Helical" evidence="9">
    <location>
        <begin position="164"/>
        <end position="185"/>
    </location>
</feature>
<dbReference type="GO" id="GO:0016410">
    <property type="term" value="F:N-acyltransferase activity"/>
    <property type="evidence" value="ECO:0007669"/>
    <property type="project" value="UniProtKB-UniRule"/>
</dbReference>
<keyword evidence="6 9" id="KW-1133">Transmembrane helix</keyword>
<comment type="function">
    <text evidence="9">Catalyzes the phospholipid dependent N-acylation of the N-terminal cysteine of apolipoprotein, the last step in lipoprotein maturation.</text>
</comment>
<dbReference type="PROSITE" id="PS50263">
    <property type="entry name" value="CN_HYDROLASE"/>
    <property type="match status" value="1"/>
</dbReference>
<protein>
    <recommendedName>
        <fullName evidence="9">Apolipoprotein N-acyltransferase</fullName>
        <shortName evidence="9">ALP N-acyltransferase</shortName>
        <ecNumber evidence="9">2.3.1.269</ecNumber>
    </recommendedName>
</protein>
<keyword evidence="8 9" id="KW-0012">Acyltransferase</keyword>
<evidence type="ECO:0000256" key="3">
    <source>
        <dbReference type="ARBA" id="ARBA00022475"/>
    </source>
</evidence>
<dbReference type="NCBIfam" id="TIGR00546">
    <property type="entry name" value="lnt"/>
    <property type="match status" value="1"/>
</dbReference>
<evidence type="ECO:0000256" key="4">
    <source>
        <dbReference type="ARBA" id="ARBA00022679"/>
    </source>
</evidence>
<evidence type="ECO:0000313" key="11">
    <source>
        <dbReference type="EMBL" id="TYP00032.1"/>
    </source>
</evidence>
<dbReference type="InterPro" id="IPR036526">
    <property type="entry name" value="C-N_Hydrolase_sf"/>
</dbReference>
<comment type="similarity">
    <text evidence="2 9">Belongs to the CN hydrolase family. Apolipoprotein N-acyltransferase subfamily.</text>
</comment>
<comment type="subcellular location">
    <subcellularLocation>
        <location evidence="1 9">Cell membrane</location>
        <topology evidence="1 9">Multi-pass membrane protein</topology>
    </subcellularLocation>
</comment>
<evidence type="ECO:0000256" key="5">
    <source>
        <dbReference type="ARBA" id="ARBA00022692"/>
    </source>
</evidence>
<comment type="caution">
    <text evidence="9">Lacks conserved residue(s) required for the propagation of feature annotation.</text>
</comment>
<dbReference type="EC" id="2.3.1.269" evidence="9"/>
<dbReference type="CDD" id="cd07571">
    <property type="entry name" value="ALP_N-acyl_transferase"/>
    <property type="match status" value="1"/>
</dbReference>
<dbReference type="EMBL" id="VNIB01000001">
    <property type="protein sequence ID" value="TYP00032.1"/>
    <property type="molecule type" value="Genomic_DNA"/>
</dbReference>
<dbReference type="AlphaFoldDB" id="A0A5D3WN86"/>
<feature type="transmembrane region" description="Helical" evidence="9">
    <location>
        <begin position="197"/>
        <end position="214"/>
    </location>
</feature>
<evidence type="ECO:0000256" key="2">
    <source>
        <dbReference type="ARBA" id="ARBA00010065"/>
    </source>
</evidence>
<dbReference type="PANTHER" id="PTHR38686">
    <property type="entry name" value="APOLIPOPROTEIN N-ACYLTRANSFERASE"/>
    <property type="match status" value="1"/>
</dbReference>
<dbReference type="InterPro" id="IPR003010">
    <property type="entry name" value="C-N_Hydrolase"/>
</dbReference>
<keyword evidence="3 9" id="KW-1003">Cell membrane</keyword>
<evidence type="ECO:0000259" key="10">
    <source>
        <dbReference type="PROSITE" id="PS50263"/>
    </source>
</evidence>
<comment type="catalytic activity">
    <reaction evidence="9">
        <text>N-terminal S-1,2-diacyl-sn-glyceryl-L-cysteinyl-[lipoprotein] + a glycerophospholipid = N-acyl-S-1,2-diacyl-sn-glyceryl-L-cysteinyl-[lipoprotein] + a 2-acyl-sn-glycero-3-phospholipid + H(+)</text>
        <dbReference type="Rhea" id="RHEA:48228"/>
        <dbReference type="Rhea" id="RHEA-COMP:14681"/>
        <dbReference type="Rhea" id="RHEA-COMP:14684"/>
        <dbReference type="ChEBI" id="CHEBI:15378"/>
        <dbReference type="ChEBI" id="CHEBI:136912"/>
        <dbReference type="ChEBI" id="CHEBI:140656"/>
        <dbReference type="ChEBI" id="CHEBI:140657"/>
        <dbReference type="ChEBI" id="CHEBI:140660"/>
        <dbReference type="EC" id="2.3.1.269"/>
    </reaction>
</comment>
<keyword evidence="4 9" id="KW-0808">Transferase</keyword>
<dbReference type="HAMAP" id="MF_01148">
    <property type="entry name" value="Lnt"/>
    <property type="match status" value="1"/>
</dbReference>
<dbReference type="Pfam" id="PF00795">
    <property type="entry name" value="CN_hydrolase"/>
    <property type="match status" value="1"/>
</dbReference>
<evidence type="ECO:0000313" key="12">
    <source>
        <dbReference type="Proteomes" id="UP000324159"/>
    </source>
</evidence>
<dbReference type="SUPFAM" id="SSF56317">
    <property type="entry name" value="Carbon-nitrogen hydrolase"/>
    <property type="match status" value="1"/>
</dbReference>
<dbReference type="InterPro" id="IPR045378">
    <property type="entry name" value="LNT_N"/>
</dbReference>
<comment type="pathway">
    <text evidence="9">Protein modification; lipoprotein biosynthesis (N-acyl transfer).</text>
</comment>
<evidence type="ECO:0000256" key="7">
    <source>
        <dbReference type="ARBA" id="ARBA00023136"/>
    </source>
</evidence>
<dbReference type="UniPathway" id="UPA00666"/>
<name>A0A5D3WN86_9BACT</name>
<dbReference type="InterPro" id="IPR004563">
    <property type="entry name" value="Apolipo_AcylTrfase"/>
</dbReference>
<feature type="transmembrane region" description="Helical" evidence="9">
    <location>
        <begin position="54"/>
        <end position="72"/>
    </location>
</feature>
<dbReference type="Pfam" id="PF20154">
    <property type="entry name" value="LNT_N"/>
    <property type="match status" value="1"/>
</dbReference>
<dbReference type="Proteomes" id="UP000324159">
    <property type="component" value="Unassembled WGS sequence"/>
</dbReference>
<dbReference type="GO" id="GO:0042158">
    <property type="term" value="P:lipoprotein biosynthetic process"/>
    <property type="evidence" value="ECO:0007669"/>
    <property type="project" value="UniProtKB-UniRule"/>
</dbReference>
<feature type="domain" description="CN hydrolase" evidence="10">
    <location>
        <begin position="232"/>
        <end position="474"/>
    </location>
</feature>
<sequence length="512" mass="56401">MKTETAVRRFFRPDLVAAAGSGLLVALAFPRPSLYPLAWIGFAPLLVSGSRRPFRAGMLAGTVFFGLVLYWLNIVMTTYGRLALPLALAAWLLLSVYLALFWAVPFWGALRLRAVCRFPLTLVFPVFWVGCEYLRGWLLTGFPWALLGYSQHPFSLVLQTADLFGVYGVSFLVALVNALLAEIVLGRKDGHPLPVRSLLAVGCLLAAALGYGAWRLDTPAASPQQGFTVALAQGNIDQAQKWDARFLYETLDIYRRLSRQASRAGAELTVWPESATPFYFQEPGRPRSLVVGAARELGGFLLFGAPAYEREGDRVRFYNSAYLLNAAGEVLGRSDKIHLVPFGEYVPLKWLLPFVDKLVAGIGDFSSGRVMPLKMNGQALGVLVCYEAIFPDIARSYVRRGSDLLVNITNDAWFGRSSAPWQHLEMAAFRAVEQRVWLVRAANTGVSALISPTGKVVSHSRLFEPALVVGRVVPGAGPSLYRRIGDVLPFFCLLTAAGWLWILWRRSSGRAG</sequence>
<dbReference type="RefSeq" id="WP_148894221.1">
    <property type="nucleotide sequence ID" value="NZ_VNIB01000001.1"/>
</dbReference>
<comment type="caution">
    <text evidence="11">The sequence shown here is derived from an EMBL/GenBank/DDBJ whole genome shotgun (WGS) entry which is preliminary data.</text>
</comment>
<reference evidence="11 12" key="1">
    <citation type="submission" date="2019-07" db="EMBL/GenBank/DDBJ databases">
        <title>Genomic Encyclopedia of Type Strains, Phase IV (KMG-IV): sequencing the most valuable type-strain genomes for metagenomic binning, comparative biology and taxonomic classification.</title>
        <authorList>
            <person name="Goeker M."/>
        </authorList>
    </citation>
    <scope>NUCLEOTIDE SEQUENCE [LARGE SCALE GENOMIC DNA]</scope>
    <source>
        <strain evidence="11 12">SS015</strain>
    </source>
</reference>
<keyword evidence="5 9" id="KW-0812">Transmembrane</keyword>
<proteinExistence type="inferred from homology"/>
<feature type="transmembrane region" description="Helical" evidence="9">
    <location>
        <begin position="487"/>
        <end position="504"/>
    </location>
</feature>
<keyword evidence="7 9" id="KW-0472">Membrane</keyword>
<dbReference type="GO" id="GO:0005886">
    <property type="term" value="C:plasma membrane"/>
    <property type="evidence" value="ECO:0007669"/>
    <property type="project" value="UniProtKB-SubCell"/>
</dbReference>
<gene>
    <name evidence="9" type="primary">lnt</name>
    <name evidence="11" type="ORF">EDC39_101192</name>
</gene>
<accession>A0A5D3WN86</accession>
<evidence type="ECO:0000256" key="1">
    <source>
        <dbReference type="ARBA" id="ARBA00004651"/>
    </source>
</evidence>
<feature type="transmembrane region" description="Helical" evidence="9">
    <location>
        <begin position="84"/>
        <end position="104"/>
    </location>
</feature>
<dbReference type="PANTHER" id="PTHR38686:SF1">
    <property type="entry name" value="APOLIPOPROTEIN N-ACYLTRANSFERASE"/>
    <property type="match status" value="1"/>
</dbReference>
<keyword evidence="12" id="KW-1185">Reference proteome</keyword>
<evidence type="ECO:0000256" key="6">
    <source>
        <dbReference type="ARBA" id="ARBA00022989"/>
    </source>
</evidence>
<dbReference type="Gene3D" id="3.60.110.10">
    <property type="entry name" value="Carbon-nitrogen hydrolase"/>
    <property type="match status" value="1"/>
</dbReference>